<evidence type="ECO:0000256" key="7">
    <source>
        <dbReference type="RuleBase" id="RU003557"/>
    </source>
</evidence>
<feature type="active site" description="Proton acceptor" evidence="6">
    <location>
        <position position="397"/>
    </location>
</feature>
<dbReference type="GO" id="GO:0046872">
    <property type="term" value="F:metal ion binding"/>
    <property type="evidence" value="ECO:0007669"/>
    <property type="project" value="UniProtKB-KW"/>
</dbReference>
<feature type="domain" description="Thiolase C-terminal" evidence="9">
    <location>
        <begin position="290"/>
        <end position="410"/>
    </location>
</feature>
<evidence type="ECO:0000256" key="6">
    <source>
        <dbReference type="PIRSR" id="PIRSR000429-1"/>
    </source>
</evidence>
<keyword evidence="4" id="KW-0630">Potassium</keyword>
<dbReference type="Pfam" id="PF02803">
    <property type="entry name" value="Thiolase_C"/>
    <property type="match status" value="1"/>
</dbReference>
<keyword evidence="5 7" id="KW-0012">Acyltransferase</keyword>
<sequence length="411" mass="43233">MAARLLCNNLTTSALKLSTRSASNFTDVVFVGAKRTPVGSFHSKLAPVPCTELGSAAIKGACEHANIKPSQVQELFFGCVVPSDVGQGPARQAALGAGVDFSCAVTTVNKLCASGMKAMACAASILQLGLQEIAVGGGMESMSRCPFYIPRGEPPYGGFFAKDALVRDGLADGFTGKLMGLCADIVAEEQGITREMQDKFAIESYKKSAAAWENGHMQAEIVPIEVTAGKKKYIVDRDEEYTRVDYDRLPKLRPAFRKEGTVTAGNASTINDGAAACVLTTVEGAKKYGLKPLARMRAYGDAATHPEKFAVAPSMVIPKVLKLAGMDVKDVDVWEINEAFAVVPLHSMKTLNIDPSKVNIHGGGCSIGHPIGMSGCRIIVHLIHAMKPGQIGCAAICNGGGGAGGMIIEKL</sequence>
<gene>
    <name evidence="10" type="ORF">ASIM_LOCUS17308</name>
</gene>
<proteinExistence type="inferred from homology"/>
<dbReference type="PROSITE" id="PS00098">
    <property type="entry name" value="THIOLASE_1"/>
    <property type="match status" value="1"/>
</dbReference>
<evidence type="ECO:0000313" key="10">
    <source>
        <dbReference type="EMBL" id="VDK60068.1"/>
    </source>
</evidence>
<evidence type="ECO:0000259" key="8">
    <source>
        <dbReference type="Pfam" id="PF00108"/>
    </source>
</evidence>
<evidence type="ECO:0000259" key="9">
    <source>
        <dbReference type="Pfam" id="PF02803"/>
    </source>
</evidence>
<accession>A0A0M3KAB0</accession>
<dbReference type="Proteomes" id="UP000267096">
    <property type="component" value="Unassembled WGS sequence"/>
</dbReference>
<evidence type="ECO:0000256" key="2">
    <source>
        <dbReference type="ARBA" id="ARBA00022679"/>
    </source>
</evidence>
<keyword evidence="3" id="KW-0479">Metal-binding</keyword>
<dbReference type="NCBIfam" id="TIGR01930">
    <property type="entry name" value="AcCoA-C-Actrans"/>
    <property type="match status" value="1"/>
</dbReference>
<reference evidence="10 11" key="2">
    <citation type="submission" date="2018-11" db="EMBL/GenBank/DDBJ databases">
        <authorList>
            <consortium name="Pathogen Informatics"/>
        </authorList>
    </citation>
    <scope>NUCLEOTIDE SEQUENCE [LARGE SCALE GENOMIC DNA]</scope>
</reference>
<dbReference type="AlphaFoldDB" id="A0A0M3KAB0"/>
<dbReference type="GO" id="GO:0003985">
    <property type="term" value="F:acetyl-CoA C-acetyltransferase activity"/>
    <property type="evidence" value="ECO:0007669"/>
    <property type="project" value="TreeGrafter"/>
</dbReference>
<dbReference type="InterPro" id="IPR002155">
    <property type="entry name" value="Thiolase"/>
</dbReference>
<dbReference type="CDD" id="cd00751">
    <property type="entry name" value="thiolase"/>
    <property type="match status" value="1"/>
</dbReference>
<dbReference type="GO" id="GO:0006635">
    <property type="term" value="P:fatty acid beta-oxidation"/>
    <property type="evidence" value="ECO:0007669"/>
    <property type="project" value="TreeGrafter"/>
</dbReference>
<evidence type="ECO:0000256" key="4">
    <source>
        <dbReference type="ARBA" id="ARBA00022958"/>
    </source>
</evidence>
<dbReference type="WBParaSite" id="ASIM_0001790601-mRNA-1">
    <property type="protein sequence ID" value="ASIM_0001790601-mRNA-1"/>
    <property type="gene ID" value="ASIM_0001790601"/>
</dbReference>
<dbReference type="FunFam" id="3.40.47.10:FF:000007">
    <property type="entry name" value="acetyl-CoA acetyltransferase, mitochondrial"/>
    <property type="match status" value="1"/>
</dbReference>
<dbReference type="Gene3D" id="3.40.47.10">
    <property type="match status" value="1"/>
</dbReference>
<evidence type="ECO:0000256" key="5">
    <source>
        <dbReference type="ARBA" id="ARBA00023315"/>
    </source>
</evidence>
<keyword evidence="2 7" id="KW-0808">Transferase</keyword>
<feature type="active site" description="Acyl-thioester intermediate" evidence="6">
    <location>
        <position position="112"/>
    </location>
</feature>
<dbReference type="InterPro" id="IPR020617">
    <property type="entry name" value="Thiolase_C"/>
</dbReference>
<dbReference type="OrthoDB" id="5404651at2759"/>
<feature type="active site" description="Proton acceptor" evidence="6">
    <location>
        <position position="369"/>
    </location>
</feature>
<dbReference type="EMBL" id="UYRR01033975">
    <property type="protein sequence ID" value="VDK60068.1"/>
    <property type="molecule type" value="Genomic_DNA"/>
</dbReference>
<organism evidence="12">
    <name type="scientific">Anisakis simplex</name>
    <name type="common">Herring worm</name>
    <dbReference type="NCBI Taxonomy" id="6269"/>
    <lineage>
        <taxon>Eukaryota</taxon>
        <taxon>Metazoa</taxon>
        <taxon>Ecdysozoa</taxon>
        <taxon>Nematoda</taxon>
        <taxon>Chromadorea</taxon>
        <taxon>Rhabditida</taxon>
        <taxon>Spirurina</taxon>
        <taxon>Ascaridomorpha</taxon>
        <taxon>Ascaridoidea</taxon>
        <taxon>Anisakidae</taxon>
        <taxon>Anisakis</taxon>
        <taxon>Anisakis simplex complex</taxon>
    </lineage>
</organism>
<dbReference type="Pfam" id="PF00108">
    <property type="entry name" value="Thiolase_N"/>
    <property type="match status" value="1"/>
</dbReference>
<protein>
    <submittedName>
        <fullName evidence="12">Acetyl-CoA acetyltransferase, mitochondrial (inferred by orthology to a human protein)</fullName>
    </submittedName>
</protein>
<evidence type="ECO:0000313" key="11">
    <source>
        <dbReference type="Proteomes" id="UP000267096"/>
    </source>
</evidence>
<dbReference type="PIRSF" id="PIRSF000429">
    <property type="entry name" value="Ac-CoA_Ac_transf"/>
    <property type="match status" value="1"/>
</dbReference>
<evidence type="ECO:0000256" key="3">
    <source>
        <dbReference type="ARBA" id="ARBA00022723"/>
    </source>
</evidence>
<name>A0A0M3KAB0_ANISI</name>
<evidence type="ECO:0000313" key="12">
    <source>
        <dbReference type="WBParaSite" id="ASIM_0001790601-mRNA-1"/>
    </source>
</evidence>
<dbReference type="InterPro" id="IPR020615">
    <property type="entry name" value="Thiolase_acyl_enz_int_AS"/>
</dbReference>
<feature type="domain" description="Thiolase N-terminal" evidence="8">
    <location>
        <begin position="28"/>
        <end position="281"/>
    </location>
</feature>
<dbReference type="GO" id="GO:0005739">
    <property type="term" value="C:mitochondrion"/>
    <property type="evidence" value="ECO:0007669"/>
    <property type="project" value="TreeGrafter"/>
</dbReference>
<dbReference type="InterPro" id="IPR020616">
    <property type="entry name" value="Thiolase_N"/>
</dbReference>
<dbReference type="InterPro" id="IPR016039">
    <property type="entry name" value="Thiolase-like"/>
</dbReference>
<dbReference type="SUPFAM" id="SSF53901">
    <property type="entry name" value="Thiolase-like"/>
    <property type="match status" value="2"/>
</dbReference>
<dbReference type="PANTHER" id="PTHR18919:SF156">
    <property type="entry name" value="ACETYL-COA ACETYLTRANSFERASE, MITOCHONDRIAL"/>
    <property type="match status" value="1"/>
</dbReference>
<reference evidence="12" key="1">
    <citation type="submission" date="2017-02" db="UniProtKB">
        <authorList>
            <consortium name="WormBaseParasite"/>
        </authorList>
    </citation>
    <scope>IDENTIFICATION</scope>
</reference>
<keyword evidence="11" id="KW-1185">Reference proteome</keyword>
<evidence type="ECO:0000256" key="1">
    <source>
        <dbReference type="ARBA" id="ARBA00010982"/>
    </source>
</evidence>
<dbReference type="PANTHER" id="PTHR18919">
    <property type="entry name" value="ACETYL-COA C-ACYLTRANSFERASE"/>
    <property type="match status" value="1"/>
</dbReference>
<comment type="similarity">
    <text evidence="1 7">Belongs to the thiolase-like superfamily. Thiolase family.</text>
</comment>